<dbReference type="PANTHER" id="PTHR30137">
    <property type="entry name" value="LUCIFERASE-LIKE MONOOXYGENASE"/>
    <property type="match status" value="1"/>
</dbReference>
<dbReference type="RefSeq" id="WP_248826020.1">
    <property type="nucleotide sequence ID" value="NZ_JALKFT010000022.1"/>
</dbReference>
<evidence type="ECO:0000313" key="5">
    <source>
        <dbReference type="Proteomes" id="UP001201873"/>
    </source>
</evidence>
<dbReference type="EMBL" id="JALKFT010000022">
    <property type="protein sequence ID" value="MCK9877846.1"/>
    <property type="molecule type" value="Genomic_DNA"/>
</dbReference>
<protein>
    <submittedName>
        <fullName evidence="4">LLM class flavin-dependent oxidoreductase</fullName>
    </submittedName>
</protein>
<sequence length="349" mass="38190">MDFSLFYFANDSIQLGKGGRYELLLEGARFADGNDFTAVWTPERHFHPFGGLYPNPAIAGAAVAAATERIAIRAGSVVAALHHPLRIAEDWAVVDNLSAGRVGISFASGWHPVDFALRPDAYAERRQIFVDTVDTVRRLWRGEPLAVVDGKGVRTEVRTFPPPIQRELPFWITTAGNTATFELAGRQGAGLLTHLLGQEPDELAVKIRAYREAHQQMHGGDGHVVLMLHTFLGEHDRIKEVVRDPLCAYLKSSFSLISTTIARGGVTFDPATIQESDVDYLAARGFERFYETGGLFGPVDRALGLVHRLADLGVDEIGCLVDFGVETKAVLDSLDALSELRRQAAGVSR</sequence>
<dbReference type="SUPFAM" id="SSF51679">
    <property type="entry name" value="Bacterial luciferase-like"/>
    <property type="match status" value="1"/>
</dbReference>
<dbReference type="Gene3D" id="3.20.20.30">
    <property type="entry name" value="Luciferase-like domain"/>
    <property type="match status" value="1"/>
</dbReference>
<feature type="domain" description="Luciferase-like" evidence="3">
    <location>
        <begin position="1"/>
        <end position="236"/>
    </location>
</feature>
<gene>
    <name evidence="4" type="ORF">MXD59_19040</name>
</gene>
<dbReference type="InterPro" id="IPR011251">
    <property type="entry name" value="Luciferase-like_dom"/>
</dbReference>
<dbReference type="InterPro" id="IPR024011">
    <property type="entry name" value="Biosynth_lucif-like_mOase_dom"/>
</dbReference>
<organism evidence="4 5">
    <name type="scientific">Frankia umida</name>
    <dbReference type="NCBI Taxonomy" id="573489"/>
    <lineage>
        <taxon>Bacteria</taxon>
        <taxon>Bacillati</taxon>
        <taxon>Actinomycetota</taxon>
        <taxon>Actinomycetes</taxon>
        <taxon>Frankiales</taxon>
        <taxon>Frankiaceae</taxon>
        <taxon>Frankia</taxon>
    </lineage>
</organism>
<proteinExistence type="predicted"/>
<keyword evidence="1" id="KW-0560">Oxidoreductase</keyword>
<accession>A0ABT0K229</accession>
<keyword evidence="5" id="KW-1185">Reference proteome</keyword>
<dbReference type="InterPro" id="IPR036661">
    <property type="entry name" value="Luciferase-like_sf"/>
</dbReference>
<evidence type="ECO:0000256" key="2">
    <source>
        <dbReference type="ARBA" id="ARBA00023033"/>
    </source>
</evidence>
<evidence type="ECO:0000256" key="1">
    <source>
        <dbReference type="ARBA" id="ARBA00023002"/>
    </source>
</evidence>
<keyword evidence="2" id="KW-0503">Monooxygenase</keyword>
<reference evidence="4 5" key="1">
    <citation type="submission" date="2022-04" db="EMBL/GenBank/DDBJ databases">
        <title>Genome diversity in the genus Frankia.</title>
        <authorList>
            <person name="Carlos-Shanley C."/>
            <person name="Hahn D."/>
        </authorList>
    </citation>
    <scope>NUCLEOTIDE SEQUENCE [LARGE SCALE GENOMIC DNA]</scope>
    <source>
        <strain evidence="4 5">Ag45/Mut15</strain>
    </source>
</reference>
<dbReference type="InterPro" id="IPR050766">
    <property type="entry name" value="Bact_Lucif_Oxidored"/>
</dbReference>
<name>A0ABT0K229_9ACTN</name>
<evidence type="ECO:0000313" key="4">
    <source>
        <dbReference type="EMBL" id="MCK9877846.1"/>
    </source>
</evidence>
<dbReference type="Proteomes" id="UP001201873">
    <property type="component" value="Unassembled WGS sequence"/>
</dbReference>
<comment type="caution">
    <text evidence="4">The sequence shown here is derived from an EMBL/GenBank/DDBJ whole genome shotgun (WGS) entry which is preliminary data.</text>
</comment>
<evidence type="ECO:0000259" key="3">
    <source>
        <dbReference type="Pfam" id="PF00296"/>
    </source>
</evidence>
<dbReference type="Pfam" id="PF00296">
    <property type="entry name" value="Bac_luciferase"/>
    <property type="match status" value="1"/>
</dbReference>
<dbReference type="NCBIfam" id="TIGR04020">
    <property type="entry name" value="seco_metab_LLM"/>
    <property type="match status" value="1"/>
</dbReference>
<dbReference type="PANTHER" id="PTHR30137:SF8">
    <property type="entry name" value="BLR5498 PROTEIN"/>
    <property type="match status" value="1"/>
</dbReference>